<dbReference type="EMBL" id="FPJG01000006">
    <property type="protein sequence ID" value="SFW88641.1"/>
    <property type="molecule type" value="Genomic_DNA"/>
</dbReference>
<dbReference type="Gene3D" id="3.30.470.20">
    <property type="entry name" value="ATP-grasp fold, B domain"/>
    <property type="match status" value="1"/>
</dbReference>
<feature type="compositionally biased region" description="Basic residues" evidence="1">
    <location>
        <begin position="95"/>
        <end position="104"/>
    </location>
</feature>
<evidence type="ECO:0000313" key="2">
    <source>
        <dbReference type="EMBL" id="SFW88641.1"/>
    </source>
</evidence>
<gene>
    <name evidence="2" type="ORF">SAMN04489730_7028</name>
</gene>
<dbReference type="Proteomes" id="UP000182740">
    <property type="component" value="Unassembled WGS sequence"/>
</dbReference>
<evidence type="ECO:0000313" key="3">
    <source>
        <dbReference type="Proteomes" id="UP000182740"/>
    </source>
</evidence>
<dbReference type="SUPFAM" id="SSF56059">
    <property type="entry name" value="Glutathione synthetase ATP-binding domain-like"/>
    <property type="match status" value="1"/>
</dbReference>
<keyword evidence="3" id="KW-1185">Reference proteome</keyword>
<feature type="region of interest" description="Disordered" evidence="1">
    <location>
        <begin position="84"/>
        <end position="120"/>
    </location>
</feature>
<dbReference type="InterPro" id="IPR013815">
    <property type="entry name" value="ATP_grasp_subdomain_1"/>
</dbReference>
<reference evidence="3" key="1">
    <citation type="submission" date="2016-11" db="EMBL/GenBank/DDBJ databases">
        <authorList>
            <person name="Varghese N."/>
            <person name="Submissions S."/>
        </authorList>
    </citation>
    <scope>NUCLEOTIDE SEQUENCE [LARGE SCALE GENOMIC DNA]</scope>
    <source>
        <strain evidence="3">DSM 44671</strain>
    </source>
</reference>
<dbReference type="AlphaFoldDB" id="A0A1K1SWC2"/>
<evidence type="ECO:0000256" key="1">
    <source>
        <dbReference type="SAM" id="MobiDB-lite"/>
    </source>
</evidence>
<sequence length="166" mass="16803">MLLSYDDVAKALAAAGVPAVLERSVAGAVATAGELGIPLVVKVVSPALAHKADVGAVELDVRGHDAAGRLAELAGNLALGRRGVADPRPGDGAARRGRGLRRAQTRSGLRTGHRGGRRWNAGRAAGLPELARRGLAAPRPAGIPLSGDPARALKAVSFVNGTGARR</sequence>
<accession>A0A1K1SWC2</accession>
<proteinExistence type="predicted"/>
<organism evidence="2 3">
    <name type="scientific">Amycolatopsis australiensis</name>
    <dbReference type="NCBI Taxonomy" id="546364"/>
    <lineage>
        <taxon>Bacteria</taxon>
        <taxon>Bacillati</taxon>
        <taxon>Actinomycetota</taxon>
        <taxon>Actinomycetes</taxon>
        <taxon>Pseudonocardiales</taxon>
        <taxon>Pseudonocardiaceae</taxon>
        <taxon>Amycolatopsis</taxon>
    </lineage>
</organism>
<name>A0A1K1SWC2_9PSEU</name>
<protein>
    <submittedName>
        <fullName evidence="2">ATP-grasp domain-containing protein</fullName>
    </submittedName>
</protein>
<dbReference type="GO" id="GO:0005524">
    <property type="term" value="F:ATP binding"/>
    <property type="evidence" value="ECO:0007669"/>
    <property type="project" value="InterPro"/>
</dbReference>
<dbReference type="Gene3D" id="3.30.1490.20">
    <property type="entry name" value="ATP-grasp fold, A domain"/>
    <property type="match status" value="1"/>
</dbReference>
<dbReference type="Pfam" id="PF13549">
    <property type="entry name" value="ATP-grasp_5"/>
    <property type="match status" value="1"/>
</dbReference>
<dbReference type="STRING" id="546364.SAMN04489730_7028"/>